<reference evidence="2" key="1">
    <citation type="journal article" date="2009" name="PLoS Genet.">
        <title>Organised genome dynamics in the Escherichia coli species results in highly diverse adaptive paths.</title>
        <authorList>
            <person name="Touchon M."/>
            <person name="Hoede C."/>
            <person name="Tenaillon O."/>
            <person name="Barbe V."/>
            <person name="Baeriswyl S."/>
            <person name="Bidet P."/>
            <person name="Bingen E."/>
            <person name="Bonacorsi S."/>
            <person name="Bouchier C."/>
            <person name="Bouvet O."/>
            <person name="Calteau A."/>
            <person name="Chiapello H."/>
            <person name="Clermont O."/>
            <person name="Cruveiller S."/>
            <person name="Danchin A."/>
            <person name="Diard M."/>
            <person name="Dossat C."/>
            <person name="Karoui M.E."/>
            <person name="Frapy E."/>
            <person name="Garry L."/>
            <person name="Ghigo J.M."/>
            <person name="Gilles A.M."/>
            <person name="Johnson J."/>
            <person name="Le Bouguenec C."/>
            <person name="Lescat M."/>
            <person name="Mangenot S."/>
            <person name="Martinez-Jehanne V."/>
            <person name="Matic I."/>
            <person name="Nassif X."/>
            <person name="Oztas S."/>
            <person name="Petit M.A."/>
            <person name="Pichon C."/>
            <person name="Rouy Z."/>
            <person name="Ruf C.S."/>
            <person name="Schneider D."/>
            <person name="Tourret J."/>
            <person name="Vacherie B."/>
            <person name="Vallenet D."/>
            <person name="Medigue C."/>
            <person name="Rocha E.P.C."/>
            <person name="Denamur E."/>
        </authorList>
    </citation>
    <scope>NUCLEOTIDE SEQUENCE [LARGE SCALE GENOMIC DNA]</scope>
    <source>
        <strain evidence="2">IAI39 / ExPEC</strain>
    </source>
</reference>
<dbReference type="AlphaFoldDB" id="A0A0H3MMI3"/>
<name>A0A0H3MMI3_ECO7I</name>
<accession>A0A0H3MMI3</accession>
<dbReference type="EMBL" id="CU928164">
    <property type="protein sequence ID" value="CAR20354.1"/>
    <property type="molecule type" value="Genomic_DNA"/>
</dbReference>
<dbReference type="Proteomes" id="UP000000749">
    <property type="component" value="Chromosome"/>
</dbReference>
<proteinExistence type="predicted"/>
<evidence type="ECO:0000313" key="2">
    <source>
        <dbReference type="Proteomes" id="UP000000749"/>
    </source>
</evidence>
<dbReference type="KEGG" id="ect:ECIAI39_4247"/>
<dbReference type="PATRIC" id="fig|585057.6.peg.4395"/>
<organism evidence="1 2">
    <name type="scientific">Escherichia coli O7:K1 (strain IAI39 / ExPEC)</name>
    <dbReference type="NCBI Taxonomy" id="585057"/>
    <lineage>
        <taxon>Bacteria</taxon>
        <taxon>Pseudomonadati</taxon>
        <taxon>Pseudomonadota</taxon>
        <taxon>Gammaproteobacteria</taxon>
        <taxon>Enterobacterales</taxon>
        <taxon>Enterobacteriaceae</taxon>
        <taxon>Escherichia</taxon>
    </lineage>
</organism>
<dbReference type="STRING" id="585057.ECIAI39_4247"/>
<protein>
    <recommendedName>
        <fullName evidence="3">Cytoplasmic protein</fullName>
    </recommendedName>
</protein>
<dbReference type="HOGENOM" id="CLU_3183726_0_0_6"/>
<evidence type="ECO:0008006" key="3">
    <source>
        <dbReference type="Google" id="ProtNLM"/>
    </source>
</evidence>
<gene>
    <name evidence="1" type="ordered locus">ECIAI39_4247</name>
</gene>
<sequence>MMDDERLKNPPGGSSVLERIRDIRASMRRVYLQVICPLLTLSQLYRH</sequence>
<evidence type="ECO:0000313" key="1">
    <source>
        <dbReference type="EMBL" id="CAR20354.1"/>
    </source>
</evidence>